<dbReference type="EMBL" id="JAMKFB020000831">
    <property type="protein sequence ID" value="KAL0147049.1"/>
    <property type="molecule type" value="Genomic_DNA"/>
</dbReference>
<gene>
    <name evidence="1" type="ORF">M9458_057573</name>
</gene>
<evidence type="ECO:0000313" key="1">
    <source>
        <dbReference type="EMBL" id="KAL0147049.1"/>
    </source>
</evidence>
<protein>
    <recommendedName>
        <fullName evidence="3">Transposase</fullName>
    </recommendedName>
</protein>
<accession>A0ABD0MBU2</accession>
<dbReference type="AlphaFoldDB" id="A0ABD0MBU2"/>
<dbReference type="Proteomes" id="UP001529510">
    <property type="component" value="Unassembled WGS sequence"/>
</dbReference>
<reference evidence="1 2" key="1">
    <citation type="submission" date="2024-05" db="EMBL/GenBank/DDBJ databases">
        <title>Genome sequencing and assembly of Indian major carp, Cirrhinus mrigala (Hamilton, 1822).</title>
        <authorList>
            <person name="Mohindra V."/>
            <person name="Chowdhury L.M."/>
            <person name="Lal K."/>
            <person name="Jena J.K."/>
        </authorList>
    </citation>
    <scope>NUCLEOTIDE SEQUENCE [LARGE SCALE GENOMIC DNA]</scope>
    <source>
        <strain evidence="1">CM1030</strain>
        <tissue evidence="1">Blood</tissue>
    </source>
</reference>
<proteinExistence type="predicted"/>
<keyword evidence="2" id="KW-1185">Reference proteome</keyword>
<comment type="caution">
    <text evidence="1">The sequence shown here is derived from an EMBL/GenBank/DDBJ whole genome shotgun (WGS) entry which is preliminary data.</text>
</comment>
<name>A0ABD0MBU2_CIRMR</name>
<dbReference type="InterPro" id="IPR036397">
    <property type="entry name" value="RNaseH_sf"/>
</dbReference>
<dbReference type="Gene3D" id="3.30.420.10">
    <property type="entry name" value="Ribonuclease H-like superfamily/Ribonuclease H"/>
    <property type="match status" value="1"/>
</dbReference>
<sequence length="115" mass="13232">MCRTLDQIGLHCCRPKRKLLLKMMHKKARKQFAEDKQTKDIDYWNHVLWINLFALDGIKRVWRQPGEEYIDKCALPTVKHSGGSVMIWGCKSAASTGELQFIEGTMNANMYCVGV</sequence>
<organism evidence="1 2">
    <name type="scientific">Cirrhinus mrigala</name>
    <name type="common">Mrigala</name>
    <dbReference type="NCBI Taxonomy" id="683832"/>
    <lineage>
        <taxon>Eukaryota</taxon>
        <taxon>Metazoa</taxon>
        <taxon>Chordata</taxon>
        <taxon>Craniata</taxon>
        <taxon>Vertebrata</taxon>
        <taxon>Euteleostomi</taxon>
        <taxon>Actinopterygii</taxon>
        <taxon>Neopterygii</taxon>
        <taxon>Teleostei</taxon>
        <taxon>Ostariophysi</taxon>
        <taxon>Cypriniformes</taxon>
        <taxon>Cyprinidae</taxon>
        <taxon>Labeoninae</taxon>
        <taxon>Labeonini</taxon>
        <taxon>Cirrhinus</taxon>
    </lineage>
</organism>
<evidence type="ECO:0008006" key="3">
    <source>
        <dbReference type="Google" id="ProtNLM"/>
    </source>
</evidence>
<evidence type="ECO:0000313" key="2">
    <source>
        <dbReference type="Proteomes" id="UP001529510"/>
    </source>
</evidence>